<keyword evidence="4" id="KW-1185">Reference proteome</keyword>
<feature type="transmembrane region" description="Helical" evidence="1">
    <location>
        <begin position="148"/>
        <end position="169"/>
    </location>
</feature>
<comment type="caution">
    <text evidence="3">The sequence shown here is derived from an EMBL/GenBank/DDBJ whole genome shotgun (WGS) entry which is preliminary data.</text>
</comment>
<name>A0A371PGF4_9BACL</name>
<feature type="transmembrane region" description="Helical" evidence="1">
    <location>
        <begin position="203"/>
        <end position="224"/>
    </location>
</feature>
<keyword evidence="1" id="KW-0812">Transmembrane</keyword>
<dbReference type="PANTHER" id="PTHR30590">
    <property type="entry name" value="INNER MEMBRANE PROTEIN"/>
    <property type="match status" value="1"/>
</dbReference>
<evidence type="ECO:0000259" key="2">
    <source>
        <dbReference type="Pfam" id="PF04235"/>
    </source>
</evidence>
<dbReference type="Proteomes" id="UP000261905">
    <property type="component" value="Unassembled WGS sequence"/>
</dbReference>
<evidence type="ECO:0000256" key="1">
    <source>
        <dbReference type="SAM" id="Phobius"/>
    </source>
</evidence>
<accession>A0A371PGF4</accession>
<dbReference type="InterPro" id="IPR007349">
    <property type="entry name" value="DUF418"/>
</dbReference>
<organism evidence="3 4">
    <name type="scientific">Paenibacillus paeoniae</name>
    <dbReference type="NCBI Taxonomy" id="2292705"/>
    <lineage>
        <taxon>Bacteria</taxon>
        <taxon>Bacillati</taxon>
        <taxon>Bacillota</taxon>
        <taxon>Bacilli</taxon>
        <taxon>Bacillales</taxon>
        <taxon>Paenibacillaceae</taxon>
        <taxon>Paenibacillus</taxon>
    </lineage>
</organism>
<dbReference type="PANTHER" id="PTHR30590:SF2">
    <property type="entry name" value="INNER MEMBRANE PROTEIN"/>
    <property type="match status" value="1"/>
</dbReference>
<dbReference type="Pfam" id="PF04235">
    <property type="entry name" value="DUF418"/>
    <property type="match status" value="1"/>
</dbReference>
<feature type="transmembrane region" description="Helical" evidence="1">
    <location>
        <begin position="120"/>
        <end position="136"/>
    </location>
</feature>
<dbReference type="EMBL" id="QUBQ01000002">
    <property type="protein sequence ID" value="REK75033.1"/>
    <property type="molecule type" value="Genomic_DNA"/>
</dbReference>
<feature type="transmembrane region" description="Helical" evidence="1">
    <location>
        <begin position="340"/>
        <end position="360"/>
    </location>
</feature>
<reference evidence="3 4" key="1">
    <citation type="submission" date="2018-08" db="EMBL/GenBank/DDBJ databases">
        <title>Paenibacillus sp. M4BSY-1, whole genome shotgun sequence.</title>
        <authorList>
            <person name="Tuo L."/>
        </authorList>
    </citation>
    <scope>NUCLEOTIDE SEQUENCE [LARGE SCALE GENOMIC DNA]</scope>
    <source>
        <strain evidence="3 4">M4BSY-1</strain>
    </source>
</reference>
<protein>
    <submittedName>
        <fullName evidence="3">DUF418 domain-containing protein</fullName>
    </submittedName>
</protein>
<evidence type="ECO:0000313" key="3">
    <source>
        <dbReference type="EMBL" id="REK75033.1"/>
    </source>
</evidence>
<feature type="transmembrane region" description="Helical" evidence="1">
    <location>
        <begin position="311"/>
        <end position="328"/>
    </location>
</feature>
<dbReference type="RefSeq" id="WP_116046833.1">
    <property type="nucleotide sequence ID" value="NZ_QUBQ01000002.1"/>
</dbReference>
<dbReference type="OrthoDB" id="9807744at2"/>
<feature type="transmembrane region" description="Helical" evidence="1">
    <location>
        <begin position="96"/>
        <end position="114"/>
    </location>
</feature>
<dbReference type="AlphaFoldDB" id="A0A371PGF4"/>
<keyword evidence="1" id="KW-0472">Membrane</keyword>
<dbReference type="InterPro" id="IPR052529">
    <property type="entry name" value="Bact_Transport_Assoc"/>
</dbReference>
<keyword evidence="1" id="KW-1133">Transmembrane helix</keyword>
<proteinExistence type="predicted"/>
<evidence type="ECO:0000313" key="4">
    <source>
        <dbReference type="Proteomes" id="UP000261905"/>
    </source>
</evidence>
<feature type="transmembrane region" description="Helical" evidence="1">
    <location>
        <begin position="12"/>
        <end position="34"/>
    </location>
</feature>
<feature type="transmembrane region" description="Helical" evidence="1">
    <location>
        <begin position="273"/>
        <end position="291"/>
    </location>
</feature>
<feature type="domain" description="DUF418" evidence="2">
    <location>
        <begin position="226"/>
        <end position="377"/>
    </location>
</feature>
<sequence length="384" mass="43499">MAEKSGRLRLLDILRGFAVMGTLGTNIWLFAYLGDLNVMFTFHADAWWTSFGEFVKVFVLFLMNGKLLSLLTIMFGVGLEMKYQQSLRHGNAWPGVYIWTAVILMAEGFIHFTLVMEYDILMSYGITAIIAAFIIKGGDKAIRRAMKVFGGFHIVVMLFILISGILLGLSGGNVSLGDMKETVLLYKDGSWLQQVEYRLSHFIIFRMEALFVIPMNIFLFLLGIRLMRSGYFAVDEEGKKKRQKLLQWGLCLGLPLNMLIFVPGGYFDLPVRYLFAPILALGYMGLIARMVEGSEKLWLWTRLEQVGQMSLSCYVLQNVISSVIFYGWGMGFGNKLNPTAVVGVWIMISCVQMLFAYVWLGRFKLGPMESARRFATVLITKSKV</sequence>
<feature type="transmembrane region" description="Helical" evidence="1">
    <location>
        <begin position="245"/>
        <end position="267"/>
    </location>
</feature>
<gene>
    <name evidence="3" type="ORF">DX130_15465</name>
</gene>
<feature type="transmembrane region" description="Helical" evidence="1">
    <location>
        <begin position="54"/>
        <end position="75"/>
    </location>
</feature>